<sequence length="86" mass="9777">MEEEKREKGYYVLYKEGEDGEVKESFSLRIAAVVNLTNLVKKRKSSVVVVVSINEKRAQKVKGDSFSPFSGWLNKKIPGWTEGKII</sequence>
<protein>
    <submittedName>
        <fullName evidence="1">Uncharacterized protein</fullName>
    </submittedName>
</protein>
<comment type="caution">
    <text evidence="1">The sequence shown here is derived from an EMBL/GenBank/DDBJ whole genome shotgun (WGS) entry which is preliminary data.</text>
</comment>
<dbReference type="AlphaFoldDB" id="A0A1G2CM23"/>
<dbReference type="EMBL" id="MHLE01000031">
    <property type="protein sequence ID" value="OGZ02454.1"/>
    <property type="molecule type" value="Genomic_DNA"/>
</dbReference>
<name>A0A1G2CM23_9BACT</name>
<evidence type="ECO:0000313" key="1">
    <source>
        <dbReference type="EMBL" id="OGZ02454.1"/>
    </source>
</evidence>
<accession>A0A1G2CM23</accession>
<reference evidence="1 2" key="1">
    <citation type="journal article" date="2016" name="Nat. Commun.">
        <title>Thousands of microbial genomes shed light on interconnected biogeochemical processes in an aquifer system.</title>
        <authorList>
            <person name="Anantharaman K."/>
            <person name="Brown C.T."/>
            <person name="Hug L.A."/>
            <person name="Sharon I."/>
            <person name="Castelle C.J."/>
            <person name="Probst A.J."/>
            <person name="Thomas B.C."/>
            <person name="Singh A."/>
            <person name="Wilkins M.J."/>
            <person name="Karaoz U."/>
            <person name="Brodie E.L."/>
            <person name="Williams K.H."/>
            <person name="Hubbard S.S."/>
            <person name="Banfield J.F."/>
        </authorList>
    </citation>
    <scope>NUCLEOTIDE SEQUENCE [LARGE SCALE GENOMIC DNA]</scope>
</reference>
<organism evidence="1 2">
    <name type="scientific">Candidatus Liptonbacteria bacterium RIFOXYB1_FULL_36_10</name>
    <dbReference type="NCBI Taxonomy" id="1798654"/>
    <lineage>
        <taxon>Bacteria</taxon>
        <taxon>Candidatus Liptoniibacteriota</taxon>
    </lineage>
</organism>
<dbReference type="Proteomes" id="UP000178599">
    <property type="component" value="Unassembled WGS sequence"/>
</dbReference>
<evidence type="ECO:0000313" key="2">
    <source>
        <dbReference type="Proteomes" id="UP000178599"/>
    </source>
</evidence>
<gene>
    <name evidence="1" type="ORF">A2390_02920</name>
</gene>
<proteinExistence type="predicted"/>